<reference evidence="4" key="1">
    <citation type="journal article" date="2019" name="Int. J. Syst. Evol. Microbiol.">
        <title>The Global Catalogue of Microorganisms (GCM) 10K type strain sequencing project: providing services to taxonomists for standard genome sequencing and annotation.</title>
        <authorList>
            <consortium name="The Broad Institute Genomics Platform"/>
            <consortium name="The Broad Institute Genome Sequencing Center for Infectious Disease"/>
            <person name="Wu L."/>
            <person name="Ma J."/>
        </authorList>
    </citation>
    <scope>NUCLEOTIDE SEQUENCE [LARGE SCALE GENOMIC DNA]</scope>
    <source>
        <strain evidence="4">KCTC 22209</strain>
    </source>
</reference>
<evidence type="ECO:0000313" key="3">
    <source>
        <dbReference type="EMBL" id="MFD2904445.1"/>
    </source>
</evidence>
<name>A0ABW5YWH0_9SPHI</name>
<sequence>MSKHILTATLSFLGLMLSVQLQAQHFFEKSFNVAFPNATKMVSYINIPLGVNMYGNIEIQLTGGYNSQLSRGVLTKRIDIVSVGTATGYLSQNSEIIAASEPMAAQWAIGDYDPVNSRIPIYHLVSTANTVSVKLKFHLLHTASVESLQTGLAVATPVNEDNTQTRSFRQFNESRIGIGTSSPEFRLDVVGTIRAHEVRVNTLKTADFVFEKDYNLPSLDSVKLFIEKNKHLPGIPSALEMEKTGINVGSFQIDLLQKVEELTLHLIQATEKINAQEKRIKELEEKK</sequence>
<feature type="signal peptide" evidence="2">
    <location>
        <begin position="1"/>
        <end position="23"/>
    </location>
</feature>
<proteinExistence type="predicted"/>
<gene>
    <name evidence="3" type="ORF">ACFS6I_10950</name>
</gene>
<accession>A0ABW5YWH0</accession>
<dbReference type="EMBL" id="JBHUPE010000004">
    <property type="protein sequence ID" value="MFD2904445.1"/>
    <property type="molecule type" value="Genomic_DNA"/>
</dbReference>
<keyword evidence="4" id="KW-1185">Reference proteome</keyword>
<organism evidence="3 4">
    <name type="scientific">Sphingobacterium anhuiense</name>
    <dbReference type="NCBI Taxonomy" id="493780"/>
    <lineage>
        <taxon>Bacteria</taxon>
        <taxon>Pseudomonadati</taxon>
        <taxon>Bacteroidota</taxon>
        <taxon>Sphingobacteriia</taxon>
        <taxon>Sphingobacteriales</taxon>
        <taxon>Sphingobacteriaceae</taxon>
        <taxon>Sphingobacterium</taxon>
    </lineage>
</organism>
<dbReference type="RefSeq" id="WP_380920430.1">
    <property type="nucleotide sequence ID" value="NZ_JBHUPE010000004.1"/>
</dbReference>
<evidence type="ECO:0000313" key="4">
    <source>
        <dbReference type="Proteomes" id="UP001597509"/>
    </source>
</evidence>
<keyword evidence="1" id="KW-0175">Coiled coil</keyword>
<feature type="chain" id="PRO_5045498327" evidence="2">
    <location>
        <begin position="24"/>
        <end position="287"/>
    </location>
</feature>
<comment type="caution">
    <text evidence="3">The sequence shown here is derived from an EMBL/GenBank/DDBJ whole genome shotgun (WGS) entry which is preliminary data.</text>
</comment>
<protein>
    <submittedName>
        <fullName evidence="3">Uncharacterized protein</fullName>
    </submittedName>
</protein>
<evidence type="ECO:0000256" key="1">
    <source>
        <dbReference type="SAM" id="Coils"/>
    </source>
</evidence>
<keyword evidence="2" id="KW-0732">Signal</keyword>
<evidence type="ECO:0000256" key="2">
    <source>
        <dbReference type="SAM" id="SignalP"/>
    </source>
</evidence>
<dbReference type="Proteomes" id="UP001597509">
    <property type="component" value="Unassembled WGS sequence"/>
</dbReference>
<feature type="coiled-coil region" evidence="1">
    <location>
        <begin position="259"/>
        <end position="286"/>
    </location>
</feature>